<dbReference type="AlphaFoldDB" id="A0A2P2QVU3"/>
<organism evidence="2">
    <name type="scientific">Rhizophora mucronata</name>
    <name type="common">Asiatic mangrove</name>
    <dbReference type="NCBI Taxonomy" id="61149"/>
    <lineage>
        <taxon>Eukaryota</taxon>
        <taxon>Viridiplantae</taxon>
        <taxon>Streptophyta</taxon>
        <taxon>Embryophyta</taxon>
        <taxon>Tracheophyta</taxon>
        <taxon>Spermatophyta</taxon>
        <taxon>Magnoliopsida</taxon>
        <taxon>eudicotyledons</taxon>
        <taxon>Gunneridae</taxon>
        <taxon>Pentapetalae</taxon>
        <taxon>rosids</taxon>
        <taxon>fabids</taxon>
        <taxon>Malpighiales</taxon>
        <taxon>Rhizophoraceae</taxon>
        <taxon>Rhizophora</taxon>
    </lineage>
</organism>
<dbReference type="EMBL" id="GGEC01090646">
    <property type="protein sequence ID" value="MBX71130.1"/>
    <property type="molecule type" value="Transcribed_RNA"/>
</dbReference>
<feature type="region of interest" description="Disordered" evidence="1">
    <location>
        <begin position="1"/>
        <end position="36"/>
    </location>
</feature>
<feature type="compositionally biased region" description="Polar residues" evidence="1">
    <location>
        <begin position="14"/>
        <end position="30"/>
    </location>
</feature>
<protein>
    <submittedName>
        <fullName evidence="2">Uncharacterized protein</fullName>
    </submittedName>
</protein>
<proteinExistence type="predicted"/>
<reference evidence="2" key="1">
    <citation type="submission" date="2018-02" db="EMBL/GenBank/DDBJ databases">
        <title>Rhizophora mucronata_Transcriptome.</title>
        <authorList>
            <person name="Meera S.P."/>
            <person name="Sreeshan A."/>
            <person name="Augustine A."/>
        </authorList>
    </citation>
    <scope>NUCLEOTIDE SEQUENCE</scope>
    <source>
        <tissue evidence="2">Leaf</tissue>
    </source>
</reference>
<name>A0A2P2QVU3_RHIMU</name>
<evidence type="ECO:0000256" key="1">
    <source>
        <dbReference type="SAM" id="MobiDB-lite"/>
    </source>
</evidence>
<evidence type="ECO:0000313" key="2">
    <source>
        <dbReference type="EMBL" id="MBX71130.1"/>
    </source>
</evidence>
<accession>A0A2P2QVU3</accession>
<sequence>MMVTICRGQKNHHQSNQEAGKTNNKSSARNMPTKFL</sequence>